<evidence type="ECO:0000313" key="12">
    <source>
        <dbReference type="Proteomes" id="UP001165366"/>
    </source>
</evidence>
<accession>A0ABS9KDX4</accession>
<evidence type="ECO:0000313" key="11">
    <source>
        <dbReference type="EMBL" id="MCG2589061.1"/>
    </source>
</evidence>
<feature type="binding site" evidence="9">
    <location>
        <position position="215"/>
    </location>
    <ligand>
        <name>[4Fe-4S] cluster</name>
        <dbReference type="ChEBI" id="CHEBI:49883"/>
        <label>2</label>
    </ligand>
</feature>
<dbReference type="PROSITE" id="PS51379">
    <property type="entry name" value="4FE4S_FER_2"/>
    <property type="match status" value="1"/>
</dbReference>
<feature type="binding site" evidence="9">
    <location>
        <position position="224"/>
    </location>
    <ligand>
        <name>tRNA</name>
        <dbReference type="ChEBI" id="CHEBI:17843"/>
    </ligand>
</feature>
<keyword evidence="7 9" id="KW-0408">Iron</keyword>
<dbReference type="Proteomes" id="UP001165366">
    <property type="component" value="Unassembled WGS sequence"/>
</dbReference>
<comment type="subcellular location">
    <subcellularLocation>
        <location evidence="9">Cytoplasm</location>
    </subcellularLocation>
</comment>
<name>A0ABS9KDX4_9BACT</name>
<feature type="active site" description="Proton donor" evidence="9">
    <location>
        <position position="135"/>
    </location>
</feature>
<evidence type="ECO:0000256" key="5">
    <source>
        <dbReference type="ARBA" id="ARBA00022785"/>
    </source>
</evidence>
<comment type="caution">
    <text evidence="11">The sequence shown here is derived from an EMBL/GenBank/DDBJ whole genome shotgun (WGS) entry which is preliminary data.</text>
</comment>
<organism evidence="11 12">
    <name type="scientific">Rhodohalobacter sulfatireducens</name>
    <dbReference type="NCBI Taxonomy" id="2911366"/>
    <lineage>
        <taxon>Bacteria</taxon>
        <taxon>Pseudomonadati</taxon>
        <taxon>Balneolota</taxon>
        <taxon>Balneolia</taxon>
        <taxon>Balneolales</taxon>
        <taxon>Balneolaceae</taxon>
        <taxon>Rhodohalobacter</taxon>
    </lineage>
</organism>
<dbReference type="PROSITE" id="PS00198">
    <property type="entry name" value="4FE4S_FER_1"/>
    <property type="match status" value="1"/>
</dbReference>
<dbReference type="Pfam" id="PF13484">
    <property type="entry name" value="Fer4_16"/>
    <property type="match status" value="1"/>
</dbReference>
<keyword evidence="3 9" id="KW-0819">tRNA processing</keyword>
<dbReference type="InterPro" id="IPR004453">
    <property type="entry name" value="QueG"/>
</dbReference>
<keyword evidence="5 9" id="KW-0671">Queuosine biosynthesis</keyword>
<comment type="cofactor">
    <cofactor evidence="9">
        <name>cob(II)alamin</name>
        <dbReference type="ChEBI" id="CHEBI:16304"/>
    </cofactor>
</comment>
<evidence type="ECO:0000256" key="6">
    <source>
        <dbReference type="ARBA" id="ARBA00023002"/>
    </source>
</evidence>
<proteinExistence type="inferred from homology"/>
<evidence type="ECO:0000259" key="10">
    <source>
        <dbReference type="PROSITE" id="PS51379"/>
    </source>
</evidence>
<evidence type="ECO:0000256" key="4">
    <source>
        <dbReference type="ARBA" id="ARBA00022723"/>
    </source>
</evidence>
<feature type="binding site" evidence="9">
    <location>
        <position position="135"/>
    </location>
    <ligand>
        <name>cob(II)alamin</name>
        <dbReference type="ChEBI" id="CHEBI:16304"/>
    </ligand>
</feature>
<evidence type="ECO:0000256" key="2">
    <source>
        <dbReference type="ARBA" id="ARBA00022490"/>
    </source>
</evidence>
<feature type="binding site" evidence="9">
    <location>
        <position position="217"/>
    </location>
    <ligand>
        <name>cob(II)alamin</name>
        <dbReference type="ChEBI" id="CHEBI:16304"/>
    </ligand>
</feature>
<keyword evidence="12" id="KW-1185">Reference proteome</keyword>
<dbReference type="Gene3D" id="3.30.70.20">
    <property type="match status" value="1"/>
</dbReference>
<dbReference type="Pfam" id="PF08331">
    <property type="entry name" value="QueG_DUF1730"/>
    <property type="match status" value="1"/>
</dbReference>
<dbReference type="EC" id="1.17.99.6" evidence="9"/>
<comment type="pathway">
    <text evidence="9">tRNA modification; tRNA-queuosine biosynthesis.</text>
</comment>
<feature type="binding site" evidence="9">
    <location>
        <position position="170"/>
    </location>
    <ligand>
        <name>cob(II)alamin</name>
        <dbReference type="ChEBI" id="CHEBI:16304"/>
    </ligand>
</feature>
<feature type="domain" description="4Fe-4S ferredoxin-type" evidence="10">
    <location>
        <begin position="177"/>
        <end position="209"/>
    </location>
</feature>
<keyword evidence="4 9" id="KW-0479">Metal-binding</keyword>
<dbReference type="InterPro" id="IPR017896">
    <property type="entry name" value="4Fe4S_Fe-S-bd"/>
</dbReference>
<feature type="binding site" evidence="9">
    <location>
        <position position="242"/>
    </location>
    <ligand>
        <name>[4Fe-4S] cluster</name>
        <dbReference type="ChEBI" id="CHEBI:49883"/>
        <label>2</label>
    </ligand>
</feature>
<keyword evidence="9" id="KW-0170">Cobalt</keyword>
<feature type="binding site" evidence="9">
    <location>
        <position position="195"/>
    </location>
    <ligand>
        <name>[4Fe-4S] cluster</name>
        <dbReference type="ChEBI" id="CHEBI:49883"/>
        <label>1</label>
    </ligand>
</feature>
<feature type="binding site" evidence="9">
    <location>
        <position position="249"/>
    </location>
    <ligand>
        <name>[4Fe-4S] cluster</name>
        <dbReference type="ChEBI" id="CHEBI:49883"/>
        <label>1</label>
    </ligand>
</feature>
<keyword evidence="1 9" id="KW-0004">4Fe-4S</keyword>
<dbReference type="InterPro" id="IPR013542">
    <property type="entry name" value="QueG_DUF1730"/>
</dbReference>
<keyword evidence="6 9" id="KW-0560">Oxidoreductase</keyword>
<evidence type="ECO:0000256" key="1">
    <source>
        <dbReference type="ARBA" id="ARBA00022485"/>
    </source>
</evidence>
<comment type="cofactor">
    <cofactor evidence="9">
        <name>[4Fe-4S] cluster</name>
        <dbReference type="ChEBI" id="CHEBI:49883"/>
    </cofactor>
    <text evidence="9">Binds 2 [4Fe-4S] clusters per monomer.</text>
</comment>
<feature type="binding site" evidence="9">
    <location>
        <position position="156"/>
    </location>
    <ligand>
        <name>cob(II)alamin</name>
        <dbReference type="ChEBI" id="CHEBI:16304"/>
    </ligand>
</feature>
<gene>
    <name evidence="9 11" type="primary">queG</name>
    <name evidence="11" type="ORF">L6773_10810</name>
</gene>
<comment type="similarity">
    <text evidence="9">Belongs to the QueG family.</text>
</comment>
<feature type="binding site" evidence="9">
    <location>
        <position position="189"/>
    </location>
    <ligand>
        <name>[4Fe-4S] cluster</name>
        <dbReference type="ChEBI" id="CHEBI:49883"/>
        <label>1</label>
    </ligand>
</feature>
<dbReference type="EMBL" id="JAKLWS010000012">
    <property type="protein sequence ID" value="MCG2589061.1"/>
    <property type="molecule type" value="Genomic_DNA"/>
</dbReference>
<dbReference type="RefSeq" id="WP_237854318.1">
    <property type="nucleotide sequence ID" value="NZ_JAKLWS010000012.1"/>
</dbReference>
<keyword evidence="8 9" id="KW-0411">Iron-sulfur</keyword>
<feature type="binding site" evidence="9">
    <location>
        <position position="299"/>
    </location>
    <ligand>
        <name>tRNA</name>
        <dbReference type="ChEBI" id="CHEBI:17843"/>
    </ligand>
</feature>
<keyword evidence="2 9" id="KW-0963">Cytoplasm</keyword>
<dbReference type="PANTHER" id="PTHR30002:SF4">
    <property type="entry name" value="EPOXYQUEUOSINE REDUCTASE"/>
    <property type="match status" value="1"/>
</dbReference>
<protein>
    <recommendedName>
        <fullName evidence="9">Epoxyqueuosine reductase</fullName>
        <ecNumber evidence="9">1.17.99.6</ecNumber>
    </recommendedName>
    <alternativeName>
        <fullName evidence="9">Queuosine biosynthesis protein QueG</fullName>
    </alternativeName>
</protein>
<dbReference type="NCBIfam" id="TIGR00276">
    <property type="entry name" value="tRNA epoxyqueuosine(34) reductase QueG"/>
    <property type="match status" value="1"/>
</dbReference>
<evidence type="ECO:0000256" key="9">
    <source>
        <dbReference type="HAMAP-Rule" id="MF_00916"/>
    </source>
</evidence>
<reference evidence="11" key="2">
    <citation type="submission" date="2024-05" db="EMBL/GenBank/DDBJ databases">
        <title>Rhodohalobacter halophilus gen. nov., sp. nov., a moderately halophilic member of the family Balneolaceae.</title>
        <authorList>
            <person name="Xia J."/>
        </authorList>
    </citation>
    <scope>NUCLEOTIDE SEQUENCE</scope>
    <source>
        <strain evidence="11">WB101</strain>
    </source>
</reference>
<sequence>MMDIHTLTNKVRLKSFELGFDQCGFAKAGPLDPEAFRLEQWLNQNLHGTMGWMENYFDKRIDPTKLVPGAKSVVSVLASYRFKENEMHDKQTDDPKIAKYARGRDYHKVFKNRLKKLFFYTKELTGDIKGRFFVDSAPVMDKAWAQRAGLGWIGKNSNLLNQTHGSFFLIGEMIIDIPFVYDAPQTDHCGSCTKCIDACPTDAIHEPYRIDSNRCISYLTIELKENMPEEFEDKLSDWAFGCDICQDVCPWNRKAKYGHIDDLKPRERVLNPPKKWTTLEEDEFEDIFEGSAVRRAGYKQFTENAKRVELTSIG</sequence>
<evidence type="ECO:0000256" key="3">
    <source>
        <dbReference type="ARBA" id="ARBA00022694"/>
    </source>
</evidence>
<feature type="binding site" evidence="9">
    <location>
        <position position="60"/>
    </location>
    <ligand>
        <name>cob(II)alamin</name>
        <dbReference type="ChEBI" id="CHEBI:16304"/>
    </ligand>
</feature>
<comment type="caution">
    <text evidence="9">Lacks conserved residue(s) required for the propagation of feature annotation.</text>
</comment>
<comment type="subunit">
    <text evidence="9">Monomer.</text>
</comment>
<evidence type="ECO:0000256" key="8">
    <source>
        <dbReference type="ARBA" id="ARBA00023014"/>
    </source>
</evidence>
<dbReference type="GO" id="GO:0052693">
    <property type="term" value="F:epoxyqueuosine reductase activity"/>
    <property type="evidence" value="ECO:0007669"/>
    <property type="project" value="UniProtKB-EC"/>
</dbReference>
<feature type="binding site" evidence="9">
    <location>
        <position position="245"/>
    </location>
    <ligand>
        <name>[4Fe-4S] cluster</name>
        <dbReference type="ChEBI" id="CHEBI:49883"/>
        <label>2</label>
    </ligand>
</feature>
<comment type="function">
    <text evidence="9">Catalyzes the conversion of epoxyqueuosine (oQ) to queuosine (Q), which is a hypermodified base found in the wobble positions of tRNA(Asp), tRNA(Asn), tRNA(His) and tRNA(Tyr).</text>
</comment>
<feature type="binding site" evidence="9">
    <location>
        <position position="199"/>
    </location>
    <ligand>
        <name>[4Fe-4S] cluster</name>
        <dbReference type="ChEBI" id="CHEBI:49883"/>
        <label>2</label>
    </ligand>
</feature>
<evidence type="ECO:0000256" key="7">
    <source>
        <dbReference type="ARBA" id="ARBA00023004"/>
    </source>
</evidence>
<feature type="binding site" evidence="9">
    <location>
        <position position="159"/>
    </location>
    <ligand>
        <name>cob(II)alamin</name>
        <dbReference type="ChEBI" id="CHEBI:16304"/>
    </ligand>
</feature>
<feature type="binding site" evidence="9">
    <location>
        <position position="192"/>
    </location>
    <ligand>
        <name>[4Fe-4S] cluster</name>
        <dbReference type="ChEBI" id="CHEBI:49883"/>
        <label>1</label>
    </ligand>
</feature>
<keyword evidence="9" id="KW-0846">Cobalamin</keyword>
<feature type="binding site" evidence="9">
    <location>
        <begin position="242"/>
        <end position="243"/>
    </location>
    <ligand>
        <name>cob(II)alamin</name>
        <dbReference type="ChEBI" id="CHEBI:16304"/>
    </ligand>
</feature>
<reference evidence="11" key="1">
    <citation type="submission" date="2022-01" db="EMBL/GenBank/DDBJ databases">
        <authorList>
            <person name="Wang Y."/>
        </authorList>
    </citation>
    <scope>NUCLEOTIDE SEQUENCE</scope>
    <source>
        <strain evidence="11">WB101</strain>
    </source>
</reference>
<dbReference type="InterPro" id="IPR017900">
    <property type="entry name" value="4Fe4S_Fe_S_CS"/>
</dbReference>
<dbReference type="HAMAP" id="MF_00916">
    <property type="entry name" value="QueG"/>
    <property type="match status" value="1"/>
</dbReference>
<comment type="catalytic activity">
    <reaction evidence="9">
        <text>epoxyqueuosine(34) in tRNA + AH2 = queuosine(34) in tRNA + A + H2O</text>
        <dbReference type="Rhea" id="RHEA:32159"/>
        <dbReference type="Rhea" id="RHEA-COMP:18571"/>
        <dbReference type="Rhea" id="RHEA-COMP:18582"/>
        <dbReference type="ChEBI" id="CHEBI:13193"/>
        <dbReference type="ChEBI" id="CHEBI:15377"/>
        <dbReference type="ChEBI" id="CHEBI:17499"/>
        <dbReference type="ChEBI" id="CHEBI:194431"/>
        <dbReference type="ChEBI" id="CHEBI:194443"/>
        <dbReference type="EC" id="1.17.99.6"/>
    </reaction>
</comment>
<dbReference type="SUPFAM" id="SSF46548">
    <property type="entry name" value="alpha-helical ferredoxin"/>
    <property type="match status" value="1"/>
</dbReference>
<dbReference type="PANTHER" id="PTHR30002">
    <property type="entry name" value="EPOXYQUEUOSINE REDUCTASE"/>
    <property type="match status" value="1"/>
</dbReference>